<protein>
    <recommendedName>
        <fullName evidence="3">DUF4328 domain-containing protein</fullName>
    </recommendedName>
</protein>
<reference evidence="4 5" key="1">
    <citation type="submission" date="2015-02" db="EMBL/GenBank/DDBJ databases">
        <authorList>
            <person name="Ju K.-S."/>
            <person name="Doroghazi J.R."/>
            <person name="Metcalf W."/>
        </authorList>
    </citation>
    <scope>NUCLEOTIDE SEQUENCE [LARGE SCALE GENOMIC DNA]</scope>
    <source>
        <strain evidence="4 5">NRRL B-16140</strain>
    </source>
</reference>
<feature type="transmembrane region" description="Helical" evidence="1">
    <location>
        <begin position="171"/>
        <end position="194"/>
    </location>
</feature>
<evidence type="ECO:0000313" key="5">
    <source>
        <dbReference type="Proteomes" id="UP000033393"/>
    </source>
</evidence>
<evidence type="ECO:0000256" key="2">
    <source>
        <dbReference type="SAM" id="SignalP"/>
    </source>
</evidence>
<feature type="signal peptide" evidence="2">
    <location>
        <begin position="1"/>
        <end position="23"/>
    </location>
</feature>
<evidence type="ECO:0000313" key="4">
    <source>
        <dbReference type="EMBL" id="KJK44026.1"/>
    </source>
</evidence>
<accession>A0A0F0GN79</accession>
<proteinExistence type="predicted"/>
<feature type="domain" description="DUF4328" evidence="3">
    <location>
        <begin position="40"/>
        <end position="201"/>
    </location>
</feature>
<dbReference type="EMBL" id="JYJG01000265">
    <property type="protein sequence ID" value="KJK44026.1"/>
    <property type="molecule type" value="Genomic_DNA"/>
</dbReference>
<keyword evidence="1" id="KW-1133">Transmembrane helix</keyword>
<name>A0A0F0GN79_LENAE</name>
<comment type="caution">
    <text evidence="4">The sequence shown here is derived from an EMBL/GenBank/DDBJ whole genome shotgun (WGS) entry which is preliminary data.</text>
</comment>
<gene>
    <name evidence="4" type="ORF">UK23_30965</name>
</gene>
<dbReference type="InterPro" id="IPR025565">
    <property type="entry name" value="DUF4328"/>
</dbReference>
<keyword evidence="1" id="KW-0812">Transmembrane</keyword>
<evidence type="ECO:0000259" key="3">
    <source>
        <dbReference type="Pfam" id="PF14219"/>
    </source>
</evidence>
<dbReference type="Pfam" id="PF14219">
    <property type="entry name" value="DUF4328"/>
    <property type="match status" value="1"/>
</dbReference>
<dbReference type="AlphaFoldDB" id="A0A0F0GN79"/>
<keyword evidence="2" id="KW-0732">Signal</keyword>
<organism evidence="4 5">
    <name type="scientific">Lentzea aerocolonigenes</name>
    <name type="common">Lechevalieria aerocolonigenes</name>
    <name type="synonym">Saccharothrix aerocolonigenes</name>
    <dbReference type="NCBI Taxonomy" id="68170"/>
    <lineage>
        <taxon>Bacteria</taxon>
        <taxon>Bacillati</taxon>
        <taxon>Actinomycetota</taxon>
        <taxon>Actinomycetes</taxon>
        <taxon>Pseudonocardiales</taxon>
        <taxon>Pseudonocardiaceae</taxon>
        <taxon>Lentzea</taxon>
    </lineage>
</organism>
<sequence>MRGLGRAASALIWLVAIANVANAASDWFTYSAIQAYRTRIDSAGAIITAERINLVASASLSLLLLAAGIVFILWTYNARVNAERLTYAAEHRRSRTWVWLSWFVPFVNFWFPKQVIDDIWRASDPRQQGVPLRQRMQHRLTTQWWTAFVLMWIFERAYLRTYRLGVPISDTFLSTAIFSSLAAAAGIVAAISAVQVVRRITEFQSTPHLVQSSSD</sequence>
<dbReference type="PATRIC" id="fig|68170.10.peg.8036"/>
<feature type="transmembrane region" description="Helical" evidence="1">
    <location>
        <begin position="97"/>
        <end position="116"/>
    </location>
</feature>
<keyword evidence="5" id="KW-1185">Reference proteome</keyword>
<evidence type="ECO:0000256" key="1">
    <source>
        <dbReference type="SAM" id="Phobius"/>
    </source>
</evidence>
<feature type="chain" id="PRO_5002441050" description="DUF4328 domain-containing protein" evidence="2">
    <location>
        <begin position="24"/>
        <end position="215"/>
    </location>
</feature>
<dbReference type="Proteomes" id="UP000033393">
    <property type="component" value="Unassembled WGS sequence"/>
</dbReference>
<feature type="transmembrane region" description="Helical" evidence="1">
    <location>
        <begin position="54"/>
        <end position="76"/>
    </location>
</feature>
<keyword evidence="1" id="KW-0472">Membrane</keyword>